<evidence type="ECO:0000313" key="1">
    <source>
        <dbReference type="EMBL" id="PSS18785.1"/>
    </source>
</evidence>
<keyword evidence="2" id="KW-1185">Reference proteome</keyword>
<dbReference type="EMBL" id="KZ679011">
    <property type="protein sequence ID" value="PSS18785.1"/>
    <property type="molecule type" value="Genomic_DNA"/>
</dbReference>
<dbReference type="InParanoid" id="A0A2T3B2I7"/>
<dbReference type="GeneID" id="36572142"/>
<accession>A0A2T3B2I7</accession>
<evidence type="ECO:0000313" key="2">
    <source>
        <dbReference type="Proteomes" id="UP000241818"/>
    </source>
</evidence>
<organism evidence="1 2">
    <name type="scientific">Amorphotheca resinae ATCC 22711</name>
    <dbReference type="NCBI Taxonomy" id="857342"/>
    <lineage>
        <taxon>Eukaryota</taxon>
        <taxon>Fungi</taxon>
        <taxon>Dikarya</taxon>
        <taxon>Ascomycota</taxon>
        <taxon>Pezizomycotina</taxon>
        <taxon>Leotiomycetes</taxon>
        <taxon>Helotiales</taxon>
        <taxon>Amorphothecaceae</taxon>
        <taxon>Amorphotheca</taxon>
    </lineage>
</organism>
<reference evidence="1 2" key="1">
    <citation type="journal article" date="2018" name="New Phytol.">
        <title>Comparative genomics and transcriptomics depict ericoid mycorrhizal fungi as versatile saprotrophs and plant mutualists.</title>
        <authorList>
            <person name="Martino E."/>
            <person name="Morin E."/>
            <person name="Grelet G.A."/>
            <person name="Kuo A."/>
            <person name="Kohler A."/>
            <person name="Daghino S."/>
            <person name="Barry K.W."/>
            <person name="Cichocki N."/>
            <person name="Clum A."/>
            <person name="Dockter R.B."/>
            <person name="Hainaut M."/>
            <person name="Kuo R.C."/>
            <person name="LaButti K."/>
            <person name="Lindahl B.D."/>
            <person name="Lindquist E.A."/>
            <person name="Lipzen A."/>
            <person name="Khouja H.R."/>
            <person name="Magnuson J."/>
            <person name="Murat C."/>
            <person name="Ohm R.A."/>
            <person name="Singer S.W."/>
            <person name="Spatafora J.W."/>
            <person name="Wang M."/>
            <person name="Veneault-Fourrey C."/>
            <person name="Henrissat B."/>
            <person name="Grigoriev I.V."/>
            <person name="Martin F.M."/>
            <person name="Perotto S."/>
        </authorList>
    </citation>
    <scope>NUCLEOTIDE SEQUENCE [LARGE SCALE GENOMIC DNA]</scope>
    <source>
        <strain evidence="1 2">ATCC 22711</strain>
    </source>
</reference>
<dbReference type="RefSeq" id="XP_024721137.1">
    <property type="nucleotide sequence ID" value="XM_024864061.1"/>
</dbReference>
<gene>
    <name evidence="1" type="ORF">M430DRAFT_19381</name>
</gene>
<dbReference type="Proteomes" id="UP000241818">
    <property type="component" value="Unassembled WGS sequence"/>
</dbReference>
<proteinExistence type="predicted"/>
<sequence>MQRPDVHSLALLLHDTWQRNAARRRCSAWVPQGWVLGGGYYWSIPHFESFRVSFTGPLWSHSLHEAPSANLALHIDTMFAINDAADSDIADIPFGRKFAEWCRVHASVYGAVGLYANFPLSLDDKRTPATPFPQLPKCGRPITTPKGHYGNGAGACHGGCVYMPDVFPLILVQPPLLKG</sequence>
<dbReference type="AlphaFoldDB" id="A0A2T3B2I7"/>
<name>A0A2T3B2I7_AMORE</name>
<protein>
    <submittedName>
        <fullName evidence="1">Uncharacterized protein</fullName>
    </submittedName>
</protein>